<keyword evidence="5" id="KW-0864">Zinc transport</keyword>
<feature type="transmembrane region" description="Helical" evidence="10">
    <location>
        <begin position="334"/>
        <end position="355"/>
    </location>
</feature>
<dbReference type="SUPFAM" id="SSF161111">
    <property type="entry name" value="Cation efflux protein transmembrane domain-like"/>
    <property type="match status" value="1"/>
</dbReference>
<evidence type="ECO:0000256" key="8">
    <source>
        <dbReference type="ARBA" id="ARBA00023136"/>
    </source>
</evidence>
<proteinExistence type="inferred from homology"/>
<keyword evidence="7" id="KW-0406">Ion transport</keyword>
<feature type="transmembrane region" description="Helical" evidence="10">
    <location>
        <begin position="305"/>
        <end position="328"/>
    </location>
</feature>
<gene>
    <name evidence="13" type="ORF">BJG266_LOCUS33870</name>
    <name evidence="14" type="ORF">QVE165_LOCUS42027</name>
</gene>
<feature type="transmembrane region" description="Helical" evidence="10">
    <location>
        <begin position="148"/>
        <end position="175"/>
    </location>
</feature>
<evidence type="ECO:0000259" key="12">
    <source>
        <dbReference type="Pfam" id="PF16916"/>
    </source>
</evidence>
<dbReference type="GO" id="GO:0010043">
    <property type="term" value="P:response to zinc ion"/>
    <property type="evidence" value="ECO:0007669"/>
    <property type="project" value="TreeGrafter"/>
</dbReference>
<feature type="compositionally biased region" description="Basic residues" evidence="9">
    <location>
        <begin position="220"/>
        <end position="238"/>
    </location>
</feature>
<evidence type="ECO:0000256" key="5">
    <source>
        <dbReference type="ARBA" id="ARBA00022906"/>
    </source>
</evidence>
<feature type="domain" description="Cation efflux protein transmembrane" evidence="11">
    <location>
        <begin position="87"/>
        <end position="363"/>
    </location>
</feature>
<dbReference type="GO" id="GO:0005385">
    <property type="term" value="F:zinc ion transmembrane transporter activity"/>
    <property type="evidence" value="ECO:0007669"/>
    <property type="project" value="TreeGrafter"/>
</dbReference>
<dbReference type="InterPro" id="IPR036837">
    <property type="entry name" value="Cation_efflux_CTD_sf"/>
</dbReference>
<dbReference type="Proteomes" id="UP000663877">
    <property type="component" value="Unassembled WGS sequence"/>
</dbReference>
<dbReference type="EMBL" id="CAJNOI010000692">
    <property type="protein sequence ID" value="CAF1330787.1"/>
    <property type="molecule type" value="Genomic_DNA"/>
</dbReference>
<evidence type="ECO:0000256" key="3">
    <source>
        <dbReference type="ARBA" id="ARBA00022448"/>
    </source>
</evidence>
<feature type="region of interest" description="Disordered" evidence="9">
    <location>
        <begin position="1"/>
        <end position="22"/>
    </location>
</feature>
<dbReference type="PANTHER" id="PTHR11562:SF84">
    <property type="entry name" value="LD05335P"/>
    <property type="match status" value="1"/>
</dbReference>
<feature type="transmembrane region" description="Helical" evidence="10">
    <location>
        <begin position="190"/>
        <end position="208"/>
    </location>
</feature>
<sequence length="458" mass="50905">MTSLITNRRENQNSKNNFKEENTSDDSLLLMVDATEEHAPLLNIIDDDLETDDLPSSHNIPLRSRSSTSHCHVPDDKFDYGARNRLVAVLFVCIIFMVIEIIGGVLSKSTAVATDAAHMCVDVTSFVISLASLYLATQRPTKKLSFGYIRAEVLGALVSVLLIWVVTGILVYMAIQRCIDQTFEVKPNEMIIVAACGVVFNIVMFFVLHANVCGQSLPHHGHSHGGNHGHSHGGNHNHTHADNHGHLHDDHHGHSHDDHHGHSHLASHEHSHDNELLSVEITSRDNQQTVPKQSKSSNNINVRAAIIHVIGDFVQSVGVLCAAILIKIKPEYKLADPICTFAFSVLVLITTITIMRDIVLVLMEGVPSNVDYTQVVEDLMHVSGVRNAHSLHIWSLSTQKIALSVHIAIDNDQDSLRILNEVQEMLRHNHSINRSTIQIEIYDEQIMNSCENCRQPIT</sequence>
<keyword evidence="6 10" id="KW-1133">Transmembrane helix</keyword>
<dbReference type="Gene3D" id="1.20.1510.10">
    <property type="entry name" value="Cation efflux protein transmembrane domain"/>
    <property type="match status" value="1"/>
</dbReference>
<feature type="region of interest" description="Disordered" evidence="9">
    <location>
        <begin position="220"/>
        <end position="269"/>
    </location>
</feature>
<organism evidence="14 15">
    <name type="scientific">Adineta steineri</name>
    <dbReference type="NCBI Taxonomy" id="433720"/>
    <lineage>
        <taxon>Eukaryota</taxon>
        <taxon>Metazoa</taxon>
        <taxon>Spiralia</taxon>
        <taxon>Gnathifera</taxon>
        <taxon>Rotifera</taxon>
        <taxon>Eurotatoria</taxon>
        <taxon>Bdelloidea</taxon>
        <taxon>Adinetida</taxon>
        <taxon>Adinetidae</taxon>
        <taxon>Adineta</taxon>
    </lineage>
</organism>
<evidence type="ECO:0000313" key="14">
    <source>
        <dbReference type="EMBL" id="CAF1477811.1"/>
    </source>
</evidence>
<dbReference type="EMBL" id="CAJNOM010000510">
    <property type="protein sequence ID" value="CAF1477811.1"/>
    <property type="molecule type" value="Genomic_DNA"/>
</dbReference>
<dbReference type="OrthoDB" id="9944568at2759"/>
<evidence type="ECO:0000256" key="9">
    <source>
        <dbReference type="SAM" id="MobiDB-lite"/>
    </source>
</evidence>
<keyword evidence="4 10" id="KW-0812">Transmembrane</keyword>
<comment type="subcellular location">
    <subcellularLocation>
        <location evidence="1">Membrane</location>
        <topology evidence="1">Multi-pass membrane protein</topology>
    </subcellularLocation>
</comment>
<dbReference type="InterPro" id="IPR002524">
    <property type="entry name" value="Cation_efflux"/>
</dbReference>
<comment type="similarity">
    <text evidence="2">Belongs to the cation diffusion facilitator (CDF) transporter (TC 2.A.4) family. SLC30A subfamily.</text>
</comment>
<evidence type="ECO:0000256" key="10">
    <source>
        <dbReference type="SAM" id="Phobius"/>
    </source>
</evidence>
<dbReference type="InterPro" id="IPR058533">
    <property type="entry name" value="Cation_efflux_TM"/>
</dbReference>
<dbReference type="AlphaFoldDB" id="A0A815RIG2"/>
<reference evidence="14" key="1">
    <citation type="submission" date="2021-02" db="EMBL/GenBank/DDBJ databases">
        <authorList>
            <person name="Nowell W R."/>
        </authorList>
    </citation>
    <scope>NUCLEOTIDE SEQUENCE</scope>
</reference>
<protein>
    <submittedName>
        <fullName evidence="14">Uncharacterized protein</fullName>
    </submittedName>
</protein>
<feature type="transmembrane region" description="Helical" evidence="10">
    <location>
        <begin position="86"/>
        <end position="104"/>
    </location>
</feature>
<keyword evidence="8 10" id="KW-0472">Membrane</keyword>
<evidence type="ECO:0000256" key="2">
    <source>
        <dbReference type="ARBA" id="ARBA00008873"/>
    </source>
</evidence>
<feature type="domain" description="Cation efflux protein cytoplasmic" evidence="12">
    <location>
        <begin position="367"/>
        <end position="441"/>
    </location>
</feature>
<evidence type="ECO:0000256" key="4">
    <source>
        <dbReference type="ARBA" id="ARBA00022692"/>
    </source>
</evidence>
<feature type="compositionally biased region" description="Basic and acidic residues" evidence="9">
    <location>
        <begin position="7"/>
        <end position="22"/>
    </location>
</feature>
<dbReference type="Pfam" id="PF01545">
    <property type="entry name" value="Cation_efflux"/>
    <property type="match status" value="1"/>
</dbReference>
<dbReference type="NCBIfam" id="TIGR01297">
    <property type="entry name" value="CDF"/>
    <property type="match status" value="1"/>
</dbReference>
<evidence type="ECO:0000256" key="1">
    <source>
        <dbReference type="ARBA" id="ARBA00004141"/>
    </source>
</evidence>
<dbReference type="GO" id="GO:0005886">
    <property type="term" value="C:plasma membrane"/>
    <property type="evidence" value="ECO:0007669"/>
    <property type="project" value="TreeGrafter"/>
</dbReference>
<evidence type="ECO:0000313" key="13">
    <source>
        <dbReference type="EMBL" id="CAF1330787.1"/>
    </source>
</evidence>
<dbReference type="SUPFAM" id="SSF160240">
    <property type="entry name" value="Cation efflux protein cytoplasmic domain-like"/>
    <property type="match status" value="1"/>
</dbReference>
<accession>A0A815RIG2</accession>
<name>A0A815RIG2_9BILA</name>
<feature type="compositionally biased region" description="Basic and acidic residues" evidence="9">
    <location>
        <begin position="239"/>
        <end position="269"/>
    </location>
</feature>
<keyword evidence="5" id="KW-0862">Zinc</keyword>
<dbReference type="InterPro" id="IPR027469">
    <property type="entry name" value="Cation_efflux_TMD_sf"/>
</dbReference>
<dbReference type="Pfam" id="PF16916">
    <property type="entry name" value="ZT_dimer"/>
    <property type="match status" value="1"/>
</dbReference>
<dbReference type="PANTHER" id="PTHR11562">
    <property type="entry name" value="CATION EFFLUX PROTEIN/ ZINC TRANSPORTER"/>
    <property type="match status" value="1"/>
</dbReference>
<evidence type="ECO:0000256" key="6">
    <source>
        <dbReference type="ARBA" id="ARBA00022989"/>
    </source>
</evidence>
<dbReference type="Proteomes" id="UP000663832">
    <property type="component" value="Unassembled WGS sequence"/>
</dbReference>
<feature type="transmembrane region" description="Helical" evidence="10">
    <location>
        <begin position="116"/>
        <end position="136"/>
    </location>
</feature>
<keyword evidence="15" id="KW-1185">Reference proteome</keyword>
<evidence type="ECO:0000313" key="15">
    <source>
        <dbReference type="Proteomes" id="UP000663832"/>
    </source>
</evidence>
<keyword evidence="3" id="KW-0813">Transport</keyword>
<evidence type="ECO:0000259" key="11">
    <source>
        <dbReference type="Pfam" id="PF01545"/>
    </source>
</evidence>
<dbReference type="InterPro" id="IPR027470">
    <property type="entry name" value="Cation_efflux_CTD"/>
</dbReference>
<comment type="caution">
    <text evidence="14">The sequence shown here is derived from an EMBL/GenBank/DDBJ whole genome shotgun (WGS) entry which is preliminary data.</text>
</comment>
<dbReference type="InterPro" id="IPR050681">
    <property type="entry name" value="CDF/SLC30A"/>
</dbReference>
<evidence type="ECO:0000256" key="7">
    <source>
        <dbReference type="ARBA" id="ARBA00023065"/>
    </source>
</evidence>